<proteinExistence type="predicted"/>
<dbReference type="Proteomes" id="UP000000267">
    <property type="component" value="Unassembled WGS sequence"/>
</dbReference>
<dbReference type="KEGG" id="vpo:Kpol_385p10"/>
<accession>A7TS22</accession>
<dbReference type="RefSeq" id="XP_001642799.1">
    <property type="nucleotide sequence ID" value="XM_001642749.1"/>
</dbReference>
<sequence>MTLTIRNINQDIAESYGYCNINNFPRLLDSLKLQNQRIASKRVIDNEVLTVEDANDNKVYKNYFNREQYPDYLLDTGSDSVMEYSIMSHRNDTKRKNSISCIKTLEKNTNENNNSSNTECVSLKELNESIEVILNNTLDSTDKLLMNIALNIVKDAVEINKYLGEYDSNHHVTNKIDMLRLVNLFDNLLISKERIEIIESAIDHMRDIMSESKTSNNYEVSTKEDILLIIEKWKELKYFPKMLFHTILCQKYSTDCKNYDDDFVFKVIFATMGLELSKMFINMMAIMDNAYVKATTINKILRYNIQCFNRNIL</sequence>
<dbReference type="GeneID" id="5542971"/>
<protein>
    <submittedName>
        <fullName evidence="1">Uncharacterized protein</fullName>
    </submittedName>
</protein>
<gene>
    <name evidence="1" type="ORF">Kpol_385p10</name>
</gene>
<evidence type="ECO:0000313" key="1">
    <source>
        <dbReference type="EMBL" id="EDO14941.1"/>
    </source>
</evidence>
<keyword evidence="2" id="KW-1185">Reference proteome</keyword>
<reference evidence="1 2" key="1">
    <citation type="journal article" date="2007" name="Proc. Natl. Acad. Sci. U.S.A.">
        <title>Independent sorting-out of thousands of duplicated gene pairs in two yeast species descended from a whole-genome duplication.</title>
        <authorList>
            <person name="Scannell D.R."/>
            <person name="Frank A.C."/>
            <person name="Conant G.C."/>
            <person name="Byrne K.P."/>
            <person name="Woolfit M."/>
            <person name="Wolfe K.H."/>
        </authorList>
    </citation>
    <scope>NUCLEOTIDE SEQUENCE [LARGE SCALE GENOMIC DNA]</scope>
    <source>
        <strain evidence="2">ATCC 22028 / DSM 70294 / BCRC 21397 / CBS 2163 / NBRC 10782 / NRRL Y-8283 / UCD 57-17</strain>
    </source>
</reference>
<organism evidence="2">
    <name type="scientific">Vanderwaltozyma polyspora (strain ATCC 22028 / DSM 70294 / BCRC 21397 / CBS 2163 / NBRC 10782 / NRRL Y-8283 / UCD 57-17)</name>
    <name type="common">Kluyveromyces polysporus</name>
    <dbReference type="NCBI Taxonomy" id="436907"/>
    <lineage>
        <taxon>Eukaryota</taxon>
        <taxon>Fungi</taxon>
        <taxon>Dikarya</taxon>
        <taxon>Ascomycota</taxon>
        <taxon>Saccharomycotina</taxon>
        <taxon>Saccharomycetes</taxon>
        <taxon>Saccharomycetales</taxon>
        <taxon>Saccharomycetaceae</taxon>
        <taxon>Vanderwaltozyma</taxon>
    </lineage>
</organism>
<dbReference type="OrthoDB" id="4058896at2759"/>
<name>A7TS22_VANPO</name>
<dbReference type="InParanoid" id="A7TS22"/>
<dbReference type="AlphaFoldDB" id="A7TS22"/>
<dbReference type="HOGENOM" id="CLU_889024_0_0_1"/>
<evidence type="ECO:0000313" key="2">
    <source>
        <dbReference type="Proteomes" id="UP000000267"/>
    </source>
</evidence>
<dbReference type="PhylomeDB" id="A7TS22"/>
<dbReference type="EMBL" id="DS480495">
    <property type="protein sequence ID" value="EDO14941.1"/>
    <property type="molecule type" value="Genomic_DNA"/>
</dbReference>